<dbReference type="EMBL" id="VMRJ01000003">
    <property type="protein sequence ID" value="TVT40448.1"/>
    <property type="molecule type" value="Genomic_DNA"/>
</dbReference>
<feature type="domain" description="Transposase IS200-like" evidence="1">
    <location>
        <begin position="8"/>
        <end position="147"/>
    </location>
</feature>
<dbReference type="Gene3D" id="3.30.70.1290">
    <property type="entry name" value="Transposase IS200-like"/>
    <property type="match status" value="1"/>
</dbReference>
<dbReference type="InterPro" id="IPR052715">
    <property type="entry name" value="RAYT_transposase"/>
</dbReference>
<dbReference type="GO" id="GO:0043565">
    <property type="term" value="F:sequence-specific DNA binding"/>
    <property type="evidence" value="ECO:0007669"/>
    <property type="project" value="TreeGrafter"/>
</dbReference>
<evidence type="ECO:0000259" key="1">
    <source>
        <dbReference type="SMART" id="SM01321"/>
    </source>
</evidence>
<evidence type="ECO:0000313" key="3">
    <source>
        <dbReference type="Proteomes" id="UP000317624"/>
    </source>
</evidence>
<dbReference type="SUPFAM" id="SSF143422">
    <property type="entry name" value="Transposase IS200-like"/>
    <property type="match status" value="1"/>
</dbReference>
<dbReference type="GO" id="GO:0004803">
    <property type="term" value="F:transposase activity"/>
    <property type="evidence" value="ECO:0007669"/>
    <property type="project" value="InterPro"/>
</dbReference>
<protein>
    <submittedName>
        <fullName evidence="2">Transposase</fullName>
    </submittedName>
</protein>
<dbReference type="GO" id="GO:0006313">
    <property type="term" value="P:DNA transposition"/>
    <property type="evidence" value="ECO:0007669"/>
    <property type="project" value="InterPro"/>
</dbReference>
<reference evidence="2 3" key="1">
    <citation type="submission" date="2019-07" db="EMBL/GenBank/DDBJ databases">
        <title>Hymenobacter sp. straun FUR1 Genome sequencing and assembly.</title>
        <authorList>
            <person name="Chhetri G."/>
        </authorList>
    </citation>
    <scope>NUCLEOTIDE SEQUENCE [LARGE SCALE GENOMIC DNA]</scope>
    <source>
        <strain evidence="2 3">Fur1</strain>
    </source>
</reference>
<sequence length="177" mass="20935">MSERYKTHEAGLYFVTLTVVGWIDLFTRSDYAEVFLESLRYCIRHKGLRVYAFCVMPSHIHIIADLIEDDRLLAHVVRDLKSYTAKRLYTLVETHPQESRREWLLRLLQFYGRPHGQAFKIWQEGNHPISLNSEEWMRQKRDYIHQNPVTARLVDEAHHYPFSSAFPDCGVPLSAFL</sequence>
<gene>
    <name evidence="2" type="ORF">FNT36_13285</name>
</gene>
<accession>A0A558BVA4</accession>
<dbReference type="SMART" id="SM01321">
    <property type="entry name" value="Y1_Tnp"/>
    <property type="match status" value="1"/>
</dbReference>
<comment type="caution">
    <text evidence="2">The sequence shown here is derived from an EMBL/GenBank/DDBJ whole genome shotgun (WGS) entry which is preliminary data.</text>
</comment>
<dbReference type="PANTHER" id="PTHR36966">
    <property type="entry name" value="REP-ASSOCIATED TYROSINE TRANSPOSASE"/>
    <property type="match status" value="1"/>
</dbReference>
<dbReference type="PANTHER" id="PTHR36966:SF1">
    <property type="entry name" value="REP-ASSOCIATED TYROSINE TRANSPOSASE"/>
    <property type="match status" value="1"/>
</dbReference>
<dbReference type="RefSeq" id="WP_144848371.1">
    <property type="nucleotide sequence ID" value="NZ_VMRJ01000003.1"/>
</dbReference>
<dbReference type="InterPro" id="IPR036515">
    <property type="entry name" value="Transposase_17_sf"/>
</dbReference>
<dbReference type="Proteomes" id="UP000317624">
    <property type="component" value="Unassembled WGS sequence"/>
</dbReference>
<dbReference type="NCBIfam" id="NF047646">
    <property type="entry name" value="REP_Tyr_transpos"/>
    <property type="match status" value="1"/>
</dbReference>
<dbReference type="Pfam" id="PF01797">
    <property type="entry name" value="Y1_Tnp"/>
    <property type="match status" value="1"/>
</dbReference>
<proteinExistence type="predicted"/>
<keyword evidence="3" id="KW-1185">Reference proteome</keyword>
<evidence type="ECO:0000313" key="2">
    <source>
        <dbReference type="EMBL" id="TVT40448.1"/>
    </source>
</evidence>
<name>A0A558BVA4_9BACT</name>
<dbReference type="AlphaFoldDB" id="A0A558BVA4"/>
<dbReference type="OrthoDB" id="9814067at2"/>
<dbReference type="InterPro" id="IPR002686">
    <property type="entry name" value="Transposase_17"/>
</dbReference>
<organism evidence="2 3">
    <name type="scientific">Hymenobacter setariae</name>
    <dbReference type="NCBI Taxonomy" id="2594794"/>
    <lineage>
        <taxon>Bacteria</taxon>
        <taxon>Pseudomonadati</taxon>
        <taxon>Bacteroidota</taxon>
        <taxon>Cytophagia</taxon>
        <taxon>Cytophagales</taxon>
        <taxon>Hymenobacteraceae</taxon>
        <taxon>Hymenobacter</taxon>
    </lineage>
</organism>